<protein>
    <submittedName>
        <fullName evidence="1">Uncharacterized protein</fullName>
    </submittedName>
</protein>
<dbReference type="EMBL" id="CP076544">
    <property type="protein sequence ID" value="QWS33148.1"/>
    <property type="molecule type" value="Genomic_DNA"/>
</dbReference>
<name>A0ACD1E2K1_9MICO</name>
<keyword evidence="2" id="KW-1185">Reference proteome</keyword>
<organism evidence="1 2">
    <name type="scientific">Curtobacterium aetherium</name>
    <dbReference type="NCBI Taxonomy" id="2841594"/>
    <lineage>
        <taxon>Bacteria</taxon>
        <taxon>Bacillati</taxon>
        <taxon>Actinomycetota</taxon>
        <taxon>Actinomycetes</taxon>
        <taxon>Micrococcales</taxon>
        <taxon>Microbacteriaceae</taxon>
        <taxon>Curtobacterium</taxon>
    </lineage>
</organism>
<reference evidence="1" key="1">
    <citation type="submission" date="2021-06" db="EMBL/GenBank/DDBJ databases">
        <authorList>
            <person name="Ellington A.J."/>
            <person name="Bryan N.C."/>
            <person name="Christner B.C."/>
            <person name="Reisch C.R."/>
        </authorList>
    </citation>
    <scope>NUCLEOTIDE SEQUENCE</scope>
    <source>
        <strain evidence="1">L6-1</strain>
    </source>
</reference>
<sequence length="503" mass="50909">MRTTCPVIVPAVVAALAVAALTAVPVLAANPASAAAGEQSRPVGTDRAARVDFTAGVRSIAHGPGVVTVTGTVPTGESVEVGGDVLEPVWAEGDVDGHWEARVRVRPGEHVIRVTSQVTGQSVDLPVEMLILLPPDVLATVDGIGRTIDLDGTGHPGARMVLTVDGAPATETDVHEDGTWHVLLRDLSFGRHHVEAAQYFDGTQNGGVDDVYELSGAPTVAHAVASRQTDRISLDGRAPAGSTVTVEDARGPVTGADGEPVVVHVGDGTSWRTDLPVPDGVRFDVLTVIAHDGTDELGRTEARITIPLALTGTVEELADGRIRLSGTGEVGGTVTLEDDAGTTLTDASGEPLRTRIGRSWELVVPRDDLPAGTVVARQRVHDVEQGGLRLVLPALPSRPGPGDGGGIGGGGEAGGAGTGGGTGTSPGSGAVGPTGGSVLLGGEAPRPSAARLRTTDGRVGSGRLAYTGTEVARPAVAALAMVALGVAALPLAGVLRRRAAGRR</sequence>
<dbReference type="Proteomes" id="UP000681794">
    <property type="component" value="Chromosome"/>
</dbReference>
<accession>A0ACD1E2K1</accession>
<evidence type="ECO:0000313" key="1">
    <source>
        <dbReference type="EMBL" id="QWS33148.1"/>
    </source>
</evidence>
<evidence type="ECO:0000313" key="2">
    <source>
        <dbReference type="Proteomes" id="UP000681794"/>
    </source>
</evidence>
<proteinExistence type="predicted"/>
<gene>
    <name evidence="1" type="ORF">KM842_12975</name>
</gene>